<dbReference type="AlphaFoldDB" id="G8QVS3"/>
<evidence type="ECO:0000313" key="5">
    <source>
        <dbReference type="EMBL" id="AEV29365.1"/>
    </source>
</evidence>
<evidence type="ECO:0000256" key="2">
    <source>
        <dbReference type="ARBA" id="ARBA00023002"/>
    </source>
</evidence>
<dbReference type="KEGG" id="sgp:SpiGrapes_1558"/>
<keyword evidence="2" id="KW-0560">Oxidoreductase</keyword>
<dbReference type="Pfam" id="PF00465">
    <property type="entry name" value="Fe-ADH"/>
    <property type="match status" value="1"/>
</dbReference>
<feature type="domain" description="Fe-containing alcohol dehydrogenase-like C-terminal" evidence="4">
    <location>
        <begin position="177"/>
        <end position="325"/>
    </location>
</feature>
<evidence type="ECO:0000259" key="4">
    <source>
        <dbReference type="Pfam" id="PF25137"/>
    </source>
</evidence>
<dbReference type="InterPro" id="IPR056798">
    <property type="entry name" value="ADH_Fe_C"/>
</dbReference>
<reference evidence="5 6" key="1">
    <citation type="submission" date="2011-11" db="EMBL/GenBank/DDBJ databases">
        <title>Complete sequence of Spirochaeta sp. grapes.</title>
        <authorList>
            <consortium name="US DOE Joint Genome Institute"/>
            <person name="Lucas S."/>
            <person name="Han J."/>
            <person name="Lapidus A."/>
            <person name="Cheng J.-F."/>
            <person name="Goodwin L."/>
            <person name="Pitluck S."/>
            <person name="Peters L."/>
            <person name="Ovchinnikova G."/>
            <person name="Munk A.C."/>
            <person name="Detter J.C."/>
            <person name="Han C."/>
            <person name="Tapia R."/>
            <person name="Land M."/>
            <person name="Hauser L."/>
            <person name="Kyrpides N."/>
            <person name="Ivanova N."/>
            <person name="Pagani I."/>
            <person name="Ritalahtilisa K."/>
            <person name="Loeffler F."/>
            <person name="Woyke T."/>
        </authorList>
    </citation>
    <scope>NUCLEOTIDE SEQUENCE [LARGE SCALE GENOMIC DNA]</scope>
    <source>
        <strain evidence="6">ATCC BAA-1885 / DSM 22778 / Grapes</strain>
    </source>
</reference>
<proteinExistence type="inferred from homology"/>
<dbReference type="Gene3D" id="1.20.1090.10">
    <property type="entry name" value="Dehydroquinate synthase-like - alpha domain"/>
    <property type="match status" value="1"/>
</dbReference>
<evidence type="ECO:0000313" key="6">
    <source>
        <dbReference type="Proteomes" id="UP000005632"/>
    </source>
</evidence>
<gene>
    <name evidence="5" type="ordered locus">SpiGrapes_1558</name>
</gene>
<dbReference type="PANTHER" id="PTHR11496:SF103">
    <property type="entry name" value="DEHYDROGENASE, PUTATIVE-RELATED"/>
    <property type="match status" value="1"/>
</dbReference>
<dbReference type="OrthoDB" id="9815791at2"/>
<dbReference type="HOGENOM" id="CLU_007207_0_0_12"/>
<organism evidence="5 6">
    <name type="scientific">Sphaerochaeta pleomorpha (strain ATCC BAA-1885 / DSM 22778 / Grapes)</name>
    <dbReference type="NCBI Taxonomy" id="158190"/>
    <lineage>
        <taxon>Bacteria</taxon>
        <taxon>Pseudomonadati</taxon>
        <taxon>Spirochaetota</taxon>
        <taxon>Spirochaetia</taxon>
        <taxon>Spirochaetales</taxon>
        <taxon>Sphaerochaetaceae</taxon>
        <taxon>Sphaerochaeta</taxon>
    </lineage>
</organism>
<dbReference type="GO" id="GO:0046872">
    <property type="term" value="F:metal ion binding"/>
    <property type="evidence" value="ECO:0007669"/>
    <property type="project" value="InterPro"/>
</dbReference>
<dbReference type="Gene3D" id="3.40.50.1970">
    <property type="match status" value="1"/>
</dbReference>
<dbReference type="FunFam" id="3.40.50.1970:FF:000003">
    <property type="entry name" value="Alcohol dehydrogenase, iron-containing"/>
    <property type="match status" value="1"/>
</dbReference>
<dbReference type="InterPro" id="IPR039697">
    <property type="entry name" value="Alcohol_dehydrogenase_Fe"/>
</dbReference>
<name>G8QVS3_SPHPG</name>
<dbReference type="RefSeq" id="WP_014270213.1">
    <property type="nucleotide sequence ID" value="NC_016633.1"/>
</dbReference>
<dbReference type="InterPro" id="IPR035873">
    <property type="entry name" value="PhpC"/>
</dbReference>
<accession>G8QVS3</accession>
<dbReference type="SUPFAM" id="SSF56796">
    <property type="entry name" value="Dehydroquinate synthase-like"/>
    <property type="match status" value="1"/>
</dbReference>
<protein>
    <submittedName>
        <fullName evidence="5">Alcohol dehydrogenase, class IV</fullName>
    </submittedName>
</protein>
<dbReference type="GO" id="GO:0004022">
    <property type="term" value="F:alcohol dehydrogenase (NAD+) activity"/>
    <property type="evidence" value="ECO:0007669"/>
    <property type="project" value="TreeGrafter"/>
</dbReference>
<dbReference type="eggNOG" id="COG1454">
    <property type="taxonomic scope" value="Bacteria"/>
</dbReference>
<keyword evidence="6" id="KW-1185">Reference proteome</keyword>
<dbReference type="Pfam" id="PF25137">
    <property type="entry name" value="ADH_Fe_C"/>
    <property type="match status" value="1"/>
</dbReference>
<dbReference type="Proteomes" id="UP000005632">
    <property type="component" value="Chromosome"/>
</dbReference>
<dbReference type="CDD" id="cd08182">
    <property type="entry name" value="HEPD"/>
    <property type="match status" value="1"/>
</dbReference>
<sequence>MSAQTILVGDPSCLKLKTVLEGYRCKHFLLVCGSSFNSLAIARHFGDLGIPYSVFSSFGPNPRYEDVCKGVDFFCKEGCDCIVAVGGGSSIDVAKCIKLFSSMESGSLYLRQEYKENKVPLIALPTTAGTGSESTRYAVIYYKGEKQSVTHDSLVPSYAILEPSVLDGLPPYQKKCTMLDALCQAIESWWSVNSTPVSREYSQQAVALFLEHYNQYLLNTPQANEGMLLASNWAGRAINITQTTAPHAMSYKLTSVFKIPHGHAVAICLPLVWGYMVNNLDKCVDKRGQEYLNAIFEDISRMLCNGTPHEAISWFQSLLEKLDIQCPQSKDSKVLEMLVDSVNLERLKNSPVLLDSVGLAHIYGKIIIQEKYET</sequence>
<comment type="similarity">
    <text evidence="1">Belongs to the iron-containing alcohol dehydrogenase family.</text>
</comment>
<dbReference type="InterPro" id="IPR001670">
    <property type="entry name" value="ADH_Fe/GldA"/>
</dbReference>
<feature type="domain" description="Alcohol dehydrogenase iron-type/glycerol dehydrogenase GldA" evidence="3">
    <location>
        <begin position="4"/>
        <end position="163"/>
    </location>
</feature>
<dbReference type="GO" id="GO:0017000">
    <property type="term" value="P:antibiotic biosynthetic process"/>
    <property type="evidence" value="ECO:0007669"/>
    <property type="project" value="InterPro"/>
</dbReference>
<evidence type="ECO:0000259" key="3">
    <source>
        <dbReference type="Pfam" id="PF00465"/>
    </source>
</evidence>
<dbReference type="PANTHER" id="PTHR11496">
    <property type="entry name" value="ALCOHOL DEHYDROGENASE"/>
    <property type="match status" value="1"/>
</dbReference>
<evidence type="ECO:0000256" key="1">
    <source>
        <dbReference type="ARBA" id="ARBA00007358"/>
    </source>
</evidence>
<dbReference type="EMBL" id="CP003155">
    <property type="protein sequence ID" value="AEV29365.1"/>
    <property type="molecule type" value="Genomic_DNA"/>
</dbReference>
<dbReference type="STRING" id="158190.SpiGrapes_1558"/>